<feature type="domain" description="Hydantoinase B/oxoprolinase" evidence="2">
    <location>
        <begin position="11"/>
        <end position="568"/>
    </location>
</feature>
<evidence type="ECO:0000313" key="4">
    <source>
        <dbReference type="Proteomes" id="UP001501444"/>
    </source>
</evidence>
<evidence type="ECO:0000256" key="1">
    <source>
        <dbReference type="SAM" id="MobiDB-lite"/>
    </source>
</evidence>
<reference evidence="4" key="1">
    <citation type="journal article" date="2019" name="Int. J. Syst. Evol. Microbiol.">
        <title>The Global Catalogue of Microorganisms (GCM) 10K type strain sequencing project: providing services to taxonomists for standard genome sequencing and annotation.</title>
        <authorList>
            <consortium name="The Broad Institute Genomics Platform"/>
            <consortium name="The Broad Institute Genome Sequencing Center for Infectious Disease"/>
            <person name="Wu L."/>
            <person name="Ma J."/>
        </authorList>
    </citation>
    <scope>NUCLEOTIDE SEQUENCE [LARGE SCALE GENOMIC DNA]</scope>
    <source>
        <strain evidence="4">JCM 3272</strain>
    </source>
</reference>
<dbReference type="InterPro" id="IPR003692">
    <property type="entry name" value="Hydantoinase_B"/>
</dbReference>
<dbReference type="RefSeq" id="WP_344611031.1">
    <property type="nucleotide sequence ID" value="NZ_BAAARV010000006.1"/>
</dbReference>
<dbReference type="Pfam" id="PF02538">
    <property type="entry name" value="Hydantoinase_B"/>
    <property type="match status" value="1"/>
</dbReference>
<accession>A0ABP5SHV6</accession>
<dbReference type="PANTHER" id="PTHR11365">
    <property type="entry name" value="5-OXOPROLINASE RELATED"/>
    <property type="match status" value="1"/>
</dbReference>
<gene>
    <name evidence="3" type="ORF">GCM10010170_010090</name>
</gene>
<proteinExistence type="predicted"/>
<dbReference type="EMBL" id="BAAARV010000006">
    <property type="protein sequence ID" value="GAA2331532.1"/>
    <property type="molecule type" value="Genomic_DNA"/>
</dbReference>
<comment type="caution">
    <text evidence="3">The sequence shown here is derived from an EMBL/GenBank/DDBJ whole genome shotgun (WGS) entry which is preliminary data.</text>
</comment>
<dbReference type="Proteomes" id="UP001501444">
    <property type="component" value="Unassembled WGS sequence"/>
</dbReference>
<protein>
    <submittedName>
        <fullName evidence="3">Hydantoinase B/oxoprolinase family protein</fullName>
    </submittedName>
</protein>
<evidence type="ECO:0000259" key="2">
    <source>
        <dbReference type="Pfam" id="PF02538"/>
    </source>
</evidence>
<name>A0ABP5SHV6_9ACTN</name>
<feature type="region of interest" description="Disordered" evidence="1">
    <location>
        <begin position="632"/>
        <end position="651"/>
    </location>
</feature>
<sequence>MNTMPARPDDDPVLDQIVRSRLVAITDHMRLALQAVSGSPTVTEASDFFTGLYLPTGSFATMGHQVTFEAPPVGALIRHLLANGTRLRDGDRIIGNDPFVGALHQNDLQMCAPLFVDGQLVAWAGVMAHETDMGGMDFASWSPKAREVWQEGLRIPAVKLVDGGELRDDVLAMILAATRLPAQVGLDIRAFIATLNVAAERLVELCHRYGVGTVQRAMAGMVDDAERALRERLRQMPDGVVHTRDFLEHDGHSNRLYVVDVVATKRGDQLTLDFSGSSPQAPGFVNCSRAGLVGGVAGALIPTLGFGIAWNDGLLKPVTVVAPDGLICTAVAPAPVGSATVETVWVVSNVVAAALNRLLAATPLFAHRAQAVSSGTMATFNLSGHNQYGERFGLHLMDPLAGGFGAFVSHDGQDAAGPINTPCPSIADVEVNEQKTPLRYLYRRLAPDTGGAGRRRGGVSVEVALTVTVSSTEALIMTHGAEVPNATGLSGGLPGSTVRQTFARGLLDGPAGFEHAVAGLAAHSTRLAGSVLDAAAMENLGPKPGARTLRDTDVFTVTWQGGGGVGDPIDRKPEHVVADVRRGVVSPAAALDTYGVVLARGAAGVPEGWHEERTRQTRRAIRAARLGCPVEAVPDTTREPDPSTPPAGLADGERWLRLTDRLAAICGVDGGWRVETIDGALLSVGSTRWREGARSFPIQLPARAGATLHEQLTTTGWLCPLTGYLLAVDVHLRDETPPHDLDLFLPGEGQTGELVPQQARTSS</sequence>
<dbReference type="PANTHER" id="PTHR11365:SF23">
    <property type="entry name" value="HYPOTHETICAL 5-OXOPROLINASE (EUROFUNG)-RELATED"/>
    <property type="match status" value="1"/>
</dbReference>
<organism evidence="3 4">
    <name type="scientific">Dactylosporangium salmoneum</name>
    <dbReference type="NCBI Taxonomy" id="53361"/>
    <lineage>
        <taxon>Bacteria</taxon>
        <taxon>Bacillati</taxon>
        <taxon>Actinomycetota</taxon>
        <taxon>Actinomycetes</taxon>
        <taxon>Micromonosporales</taxon>
        <taxon>Micromonosporaceae</taxon>
        <taxon>Dactylosporangium</taxon>
    </lineage>
</organism>
<keyword evidence="4" id="KW-1185">Reference proteome</keyword>
<evidence type="ECO:0000313" key="3">
    <source>
        <dbReference type="EMBL" id="GAA2331532.1"/>
    </source>
</evidence>
<dbReference type="InterPro" id="IPR045079">
    <property type="entry name" value="Oxoprolinase-like"/>
</dbReference>